<evidence type="ECO:0000313" key="1">
    <source>
        <dbReference type="EMBL" id="KZT75106.1"/>
    </source>
</evidence>
<dbReference type="AlphaFoldDB" id="A0A165ULS5"/>
<gene>
    <name evidence="1" type="ORF">DAEQUDRAFT_21468</name>
</gene>
<reference evidence="1 2" key="1">
    <citation type="journal article" date="2016" name="Mol. Biol. Evol.">
        <title>Comparative Genomics of Early-Diverging Mushroom-Forming Fungi Provides Insights into the Origins of Lignocellulose Decay Capabilities.</title>
        <authorList>
            <person name="Nagy L.G."/>
            <person name="Riley R."/>
            <person name="Tritt A."/>
            <person name="Adam C."/>
            <person name="Daum C."/>
            <person name="Floudas D."/>
            <person name="Sun H."/>
            <person name="Yadav J.S."/>
            <person name="Pangilinan J."/>
            <person name="Larsson K.H."/>
            <person name="Matsuura K."/>
            <person name="Barry K."/>
            <person name="Labutti K."/>
            <person name="Kuo R."/>
            <person name="Ohm R.A."/>
            <person name="Bhattacharya S.S."/>
            <person name="Shirouzu T."/>
            <person name="Yoshinaga Y."/>
            <person name="Martin F.M."/>
            <person name="Grigoriev I.V."/>
            <person name="Hibbett D.S."/>
        </authorList>
    </citation>
    <scope>NUCLEOTIDE SEQUENCE [LARGE SCALE GENOMIC DNA]</scope>
    <source>
        <strain evidence="1 2">L-15889</strain>
    </source>
</reference>
<sequence length="162" mass="18155">MTFARWILDSRSGAATDLVPHQHDPVVPMFTLVRVTGSLIHFLNVCLRVWGPRIFYLAISRRKRPSRPATLGALPHPASNLPCSMRPNTYTVRSVSCVDRWSEHCGSPSLSSVVNSLSLAVHPSYVKLGVYHDYVWWPSASSDVLNTSPQPPFSATCRQRWL</sequence>
<proteinExistence type="predicted"/>
<organism evidence="1 2">
    <name type="scientific">Daedalea quercina L-15889</name>
    <dbReference type="NCBI Taxonomy" id="1314783"/>
    <lineage>
        <taxon>Eukaryota</taxon>
        <taxon>Fungi</taxon>
        <taxon>Dikarya</taxon>
        <taxon>Basidiomycota</taxon>
        <taxon>Agaricomycotina</taxon>
        <taxon>Agaricomycetes</taxon>
        <taxon>Polyporales</taxon>
        <taxon>Fomitopsis</taxon>
    </lineage>
</organism>
<evidence type="ECO:0000313" key="2">
    <source>
        <dbReference type="Proteomes" id="UP000076727"/>
    </source>
</evidence>
<dbReference type="EMBL" id="KV429032">
    <property type="protein sequence ID" value="KZT75106.1"/>
    <property type="molecule type" value="Genomic_DNA"/>
</dbReference>
<name>A0A165ULS5_9APHY</name>
<dbReference type="Proteomes" id="UP000076727">
    <property type="component" value="Unassembled WGS sequence"/>
</dbReference>
<accession>A0A165ULS5</accession>
<keyword evidence="2" id="KW-1185">Reference proteome</keyword>
<protein>
    <submittedName>
        <fullName evidence="1">Uncharacterized protein</fullName>
    </submittedName>
</protein>